<keyword evidence="3" id="KW-1185">Reference proteome</keyword>
<evidence type="ECO:0000259" key="1">
    <source>
        <dbReference type="Pfam" id="PF13577"/>
    </source>
</evidence>
<dbReference type="CDD" id="cd00531">
    <property type="entry name" value="NTF2_like"/>
    <property type="match status" value="1"/>
</dbReference>
<dbReference type="Proteomes" id="UP001138540">
    <property type="component" value="Unassembled WGS sequence"/>
</dbReference>
<dbReference type="Pfam" id="PF13577">
    <property type="entry name" value="SnoaL_4"/>
    <property type="match status" value="2"/>
</dbReference>
<accession>A0ABR6NIM3</accession>
<gene>
    <name evidence="2" type="ORF">HNP60_003093</name>
</gene>
<dbReference type="InterPro" id="IPR032710">
    <property type="entry name" value="NTF2-like_dom_sf"/>
</dbReference>
<protein>
    <recommendedName>
        <fullName evidence="1">SnoaL-like domain-containing protein</fullName>
    </recommendedName>
</protein>
<sequence length="476" mass="52867">MSLLNDEDRVRNLQAIYGYYADRRMWDDVVDLFAEDAVVEIGRQGVWRGKAGVRRWLDGIGEQGLRHGQLNDRVQFNVTVKVAPGGNEAYARGIELGMLGEADREQGWWEITTFHNRFVRQDGVWKLQEMRRFVQAKTDIFLGWGKSRISDPVPVGATAPDRPDVQASPAALVPAFLGRHPVTGRLVQAKGRAKLVATGPLTGRIAAGKDAPVDSDEIRRRLDRSRAWDGAMNVGAAYGFYLDDSRPAGFAGLIAEKGFKVTPAIGYYIGRDRILAARAPSAEPEKRPGISYHWLVQPVFLISDDGRSATGHVRLFNFRTGKTVGKAGDLFGASFWGGMYYNQYVLENGHWRIWDLTIEEPFIRSLAWKDGLWAKVKDPVPPRPGNAAAAASNPFPPDIPIKALGKRAEGFRGGTGQTIEWPSIMPMWFEFTNPVSGRVPPLHQTDCTPCLVRPDLRLDRNGYQRPPDAPAANRSP</sequence>
<evidence type="ECO:0000313" key="2">
    <source>
        <dbReference type="EMBL" id="MBB5987119.1"/>
    </source>
</evidence>
<dbReference type="SUPFAM" id="SSF54427">
    <property type="entry name" value="NTF2-like"/>
    <property type="match status" value="2"/>
</dbReference>
<dbReference type="Gene3D" id="3.10.450.50">
    <property type="match status" value="2"/>
</dbReference>
<feature type="domain" description="SnoaL-like" evidence="1">
    <location>
        <begin position="233"/>
        <end position="356"/>
    </location>
</feature>
<proteinExistence type="predicted"/>
<dbReference type="RefSeq" id="WP_184155401.1">
    <property type="nucleotide sequence ID" value="NZ_JACHKA010000001.1"/>
</dbReference>
<comment type="caution">
    <text evidence="2">The sequence shown here is derived from an EMBL/GenBank/DDBJ whole genome shotgun (WGS) entry which is preliminary data.</text>
</comment>
<dbReference type="InterPro" id="IPR037401">
    <property type="entry name" value="SnoaL-like"/>
</dbReference>
<reference evidence="2 3" key="1">
    <citation type="submission" date="2020-08" db="EMBL/GenBank/DDBJ databases">
        <title>Exploring microbial biodiversity for novel pathways involved in the catabolism of aromatic compounds derived from lignin.</title>
        <authorList>
            <person name="Elkins J."/>
        </authorList>
    </citation>
    <scope>NUCLEOTIDE SEQUENCE [LARGE SCALE GENOMIC DNA]</scope>
    <source>
        <strain evidence="2 3">B1D3A</strain>
    </source>
</reference>
<dbReference type="EMBL" id="JACHKA010000001">
    <property type="protein sequence ID" value="MBB5987119.1"/>
    <property type="molecule type" value="Genomic_DNA"/>
</dbReference>
<organism evidence="2 3">
    <name type="scientific">Sphingobium lignivorans</name>
    <dbReference type="NCBI Taxonomy" id="2735886"/>
    <lineage>
        <taxon>Bacteria</taxon>
        <taxon>Pseudomonadati</taxon>
        <taxon>Pseudomonadota</taxon>
        <taxon>Alphaproteobacteria</taxon>
        <taxon>Sphingomonadales</taxon>
        <taxon>Sphingomonadaceae</taxon>
        <taxon>Sphingobium</taxon>
    </lineage>
</organism>
<feature type="domain" description="SnoaL-like" evidence="1">
    <location>
        <begin position="4"/>
        <end position="131"/>
    </location>
</feature>
<evidence type="ECO:0000313" key="3">
    <source>
        <dbReference type="Proteomes" id="UP001138540"/>
    </source>
</evidence>
<name>A0ABR6NIM3_9SPHN</name>